<accession>A0A163B9D2</accession>
<dbReference type="AlphaFoldDB" id="A0A163B9D2"/>
<evidence type="ECO:0000313" key="2">
    <source>
        <dbReference type="Proteomes" id="UP000076837"/>
    </source>
</evidence>
<name>A0A163B9D2_DIDRA</name>
<reference evidence="1 2" key="1">
    <citation type="journal article" date="2016" name="Sci. Rep.">
        <title>Draft genome sequencing and secretome analysis of fungal phytopathogen Ascochyta rabiei provides insight into the necrotrophic effector repertoire.</title>
        <authorList>
            <person name="Verma S."/>
            <person name="Gazara R.K."/>
            <person name="Nizam S."/>
            <person name="Parween S."/>
            <person name="Chattopadhyay D."/>
            <person name="Verma P.K."/>
        </authorList>
    </citation>
    <scope>NUCLEOTIDE SEQUENCE [LARGE SCALE GENOMIC DNA]</scope>
    <source>
        <strain evidence="1 2">ArDII</strain>
    </source>
</reference>
<protein>
    <submittedName>
        <fullName evidence="1">Uncharacterized protein</fullName>
    </submittedName>
</protein>
<sequence>MSTKNVKIFNFCKAIWAVAVERTELAKGEKKRLAVVLRWGQEGAEKAIELRLNVLRHWPFLRPGMLVGTFATIAAIAATSSAHAQGGAHREGGAD</sequence>
<proteinExistence type="predicted"/>
<dbReference type="EMBL" id="JYNV01000242">
    <property type="protein sequence ID" value="KZM21637.1"/>
    <property type="molecule type" value="Genomic_DNA"/>
</dbReference>
<comment type="caution">
    <text evidence="1">The sequence shown here is derived from an EMBL/GenBank/DDBJ whole genome shotgun (WGS) entry which is preliminary data.</text>
</comment>
<evidence type="ECO:0000313" key="1">
    <source>
        <dbReference type="EMBL" id="KZM21637.1"/>
    </source>
</evidence>
<organism evidence="1 2">
    <name type="scientific">Didymella rabiei</name>
    <name type="common">Chickpea ascochyta blight fungus</name>
    <name type="synonym">Mycosphaerella rabiei</name>
    <dbReference type="NCBI Taxonomy" id="5454"/>
    <lineage>
        <taxon>Eukaryota</taxon>
        <taxon>Fungi</taxon>
        <taxon>Dikarya</taxon>
        <taxon>Ascomycota</taxon>
        <taxon>Pezizomycotina</taxon>
        <taxon>Dothideomycetes</taxon>
        <taxon>Pleosporomycetidae</taxon>
        <taxon>Pleosporales</taxon>
        <taxon>Pleosporineae</taxon>
        <taxon>Didymellaceae</taxon>
        <taxon>Ascochyta</taxon>
    </lineage>
</organism>
<gene>
    <name evidence="1" type="ORF">ST47_g7241</name>
</gene>
<dbReference type="Proteomes" id="UP000076837">
    <property type="component" value="Unassembled WGS sequence"/>
</dbReference>
<keyword evidence="2" id="KW-1185">Reference proteome</keyword>